<dbReference type="Gene3D" id="3.80.10.10">
    <property type="entry name" value="Ribonuclease Inhibitor"/>
    <property type="match status" value="4"/>
</dbReference>
<dbReference type="InterPro" id="IPR032675">
    <property type="entry name" value="LRR_dom_sf"/>
</dbReference>
<name>A0AAV1XUD7_LUPLU</name>
<organism evidence="2 3">
    <name type="scientific">Lupinus luteus</name>
    <name type="common">European yellow lupine</name>
    <dbReference type="NCBI Taxonomy" id="3873"/>
    <lineage>
        <taxon>Eukaryota</taxon>
        <taxon>Viridiplantae</taxon>
        <taxon>Streptophyta</taxon>
        <taxon>Embryophyta</taxon>
        <taxon>Tracheophyta</taxon>
        <taxon>Spermatophyta</taxon>
        <taxon>Magnoliopsida</taxon>
        <taxon>eudicotyledons</taxon>
        <taxon>Gunneridae</taxon>
        <taxon>Pentapetalae</taxon>
        <taxon>rosids</taxon>
        <taxon>fabids</taxon>
        <taxon>Fabales</taxon>
        <taxon>Fabaceae</taxon>
        <taxon>Papilionoideae</taxon>
        <taxon>50 kb inversion clade</taxon>
        <taxon>genistoids sensu lato</taxon>
        <taxon>core genistoids</taxon>
        <taxon>Genisteae</taxon>
        <taxon>Lupinus</taxon>
    </lineage>
</organism>
<dbReference type="SMART" id="SM00367">
    <property type="entry name" value="LRR_CC"/>
    <property type="match status" value="18"/>
</dbReference>
<dbReference type="FunFam" id="3.80.10.10:FF:000276">
    <property type="entry name" value="F-box/LRR-repeat protein 3"/>
    <property type="match status" value="1"/>
</dbReference>
<dbReference type="InterPro" id="IPR006553">
    <property type="entry name" value="Leu-rich_rpt_Cys-con_subtyp"/>
</dbReference>
<dbReference type="AlphaFoldDB" id="A0AAV1XUD7"/>
<comment type="caution">
    <text evidence="2">The sequence shown here is derived from an EMBL/GenBank/DDBJ whole genome shotgun (WGS) entry which is preliminary data.</text>
</comment>
<sequence length="755" mass="83044">MEDHEGWYCLCNLSGTTLQYKTTNGILVLSHPSLSSSVPPTSFFNFPRAKITRTINLPLNRYSSVIFLTHNKKNTHTQTMLKKQKLFTTQQHNKKKKNNNLFEILSEELIFTILDFLEGDPPAKKSFSLVCKSFYFIESKHRRTLTPLRTDHLPAVLNRYPSVTDLDLTLCPRVTDNSLALVAGAYRDTLRRVDLSRSKFFSGNGLLSLGVNCSNLVELDLSNATGLRDGAVAAVARAKNLEKLWLGRCKLVTDMGIGCVAVGCRKLRLICLKWCVGVGDLGVELVAIKCKELRTLDLSYLPITEKCLSSIFKLQHLEDLVLEGCYGIDDDSLDDDLFKQGSKTLKKLDISGCQNISHIGLSKLTSISGSIEQLILADGSPVTLVLADGLNKLAMLQSIILDGCLVTSSGLMAIGNLCISLKELSLSKCMGVTDEALSFLVSKHKDLRKLDITCCRKITGVSIASIANSCINLTSLKMESSTLVPREAFVLIGQKCHYLEELDLTDNEIDDEGLKSISRCSSLSSLKVGICLNITDRGLAYVGMNCSKLKELDLYRSTGITDFGIAAVCRGCPDLEMINTAYCTSITDSSLFSLSKCSNLKILEIRGCLLVTCIGLAAIAINCKQLSRLDIKKCYNIDDSGMIPLAHFSQNLRQINMSYSSVTDVGLLTLAGISCLQSFTMLHLQGLVPGGLAAALLACGGLTKVKLHLSLRSQLPEPLIRHVESRGCIFEWRDKVFQAELDPKCWKMQLEDLMQ</sequence>
<gene>
    <name evidence="2" type="ORF">LLUT_LOCUS25717</name>
</gene>
<dbReference type="Pfam" id="PF25372">
    <property type="entry name" value="DUF7885"/>
    <property type="match status" value="2"/>
</dbReference>
<dbReference type="PANTHER" id="PTHR13318:SF105">
    <property type="entry name" value="F-BOX_LRR-REPEAT PROTEIN 3"/>
    <property type="match status" value="1"/>
</dbReference>
<dbReference type="SUPFAM" id="SSF52047">
    <property type="entry name" value="RNI-like"/>
    <property type="match status" value="3"/>
</dbReference>
<proteinExistence type="predicted"/>
<protein>
    <recommendedName>
        <fullName evidence="1">F-box/LRR-repeat protein 15-like leucin rich repeat domain-containing protein</fullName>
    </recommendedName>
</protein>
<dbReference type="PANTHER" id="PTHR13318">
    <property type="entry name" value="PARTNER OF PAIRED, ISOFORM B-RELATED"/>
    <property type="match status" value="1"/>
</dbReference>
<dbReference type="GO" id="GO:0019005">
    <property type="term" value="C:SCF ubiquitin ligase complex"/>
    <property type="evidence" value="ECO:0007669"/>
    <property type="project" value="TreeGrafter"/>
</dbReference>
<dbReference type="GO" id="GO:0031146">
    <property type="term" value="P:SCF-dependent proteasomal ubiquitin-dependent protein catabolic process"/>
    <property type="evidence" value="ECO:0007669"/>
    <property type="project" value="TreeGrafter"/>
</dbReference>
<evidence type="ECO:0000259" key="1">
    <source>
        <dbReference type="Pfam" id="PF25372"/>
    </source>
</evidence>
<feature type="domain" description="F-box/LRR-repeat protein 15-like leucin rich repeat" evidence="1">
    <location>
        <begin position="406"/>
        <end position="619"/>
    </location>
</feature>
<keyword evidence="3" id="KW-1185">Reference proteome</keyword>
<dbReference type="EMBL" id="CAXHTB010000018">
    <property type="protein sequence ID" value="CAL0324657.1"/>
    <property type="molecule type" value="Genomic_DNA"/>
</dbReference>
<evidence type="ECO:0000313" key="3">
    <source>
        <dbReference type="Proteomes" id="UP001497480"/>
    </source>
</evidence>
<dbReference type="Proteomes" id="UP001497480">
    <property type="component" value="Unassembled WGS sequence"/>
</dbReference>
<feature type="domain" description="F-box/LRR-repeat protein 15-like leucin rich repeat" evidence="1">
    <location>
        <begin position="194"/>
        <end position="359"/>
    </location>
</feature>
<evidence type="ECO:0000313" key="2">
    <source>
        <dbReference type="EMBL" id="CAL0324657.1"/>
    </source>
</evidence>
<reference evidence="2 3" key="1">
    <citation type="submission" date="2024-03" db="EMBL/GenBank/DDBJ databases">
        <authorList>
            <person name="Martinez-Hernandez J."/>
        </authorList>
    </citation>
    <scope>NUCLEOTIDE SEQUENCE [LARGE SCALE GENOMIC DNA]</scope>
</reference>
<accession>A0AAV1XUD7</accession>
<dbReference type="InterPro" id="IPR057207">
    <property type="entry name" value="FBXL15_LRR"/>
</dbReference>